<keyword evidence="4 15" id="KW-0997">Cell inner membrane</keyword>
<comment type="subcellular location">
    <subcellularLocation>
        <location evidence="15">Cytoplasm</location>
    </subcellularLocation>
    <subcellularLocation>
        <location evidence="15">Cell inner membrane</location>
        <topology evidence="15">Peripheral membrane protein</topology>
        <orientation evidence="15">Cytoplasmic side</orientation>
    </subcellularLocation>
</comment>
<evidence type="ECO:0000256" key="1">
    <source>
        <dbReference type="ARBA" id="ARBA00005663"/>
    </source>
</evidence>
<evidence type="ECO:0000256" key="8">
    <source>
        <dbReference type="ARBA" id="ARBA00022723"/>
    </source>
</evidence>
<dbReference type="RefSeq" id="WP_017365642.1">
    <property type="nucleotide sequence ID" value="NZ_OX458332.1"/>
</dbReference>
<dbReference type="GO" id="GO:0009898">
    <property type="term" value="C:cytoplasmic side of plasma membrane"/>
    <property type="evidence" value="ECO:0007669"/>
    <property type="project" value="UniProtKB-UniRule"/>
</dbReference>
<keyword evidence="8 15" id="KW-0479">Metal-binding</keyword>
<evidence type="ECO:0000256" key="2">
    <source>
        <dbReference type="ARBA" id="ARBA00022475"/>
    </source>
</evidence>
<dbReference type="InterPro" id="IPR012340">
    <property type="entry name" value="NA-bd_OB-fold"/>
</dbReference>
<accession>A0AA35XZT3</accession>
<keyword evidence="6 15" id="KW-0819">tRNA processing</keyword>
<feature type="binding site" evidence="15">
    <location>
        <position position="303"/>
    </location>
    <ligand>
        <name>Mg(2+)</name>
        <dbReference type="ChEBI" id="CHEBI:18420"/>
        <note>catalytic</note>
    </ligand>
</feature>
<keyword evidence="12 15" id="KW-0460">Magnesium</keyword>
<evidence type="ECO:0000256" key="14">
    <source>
        <dbReference type="ARBA" id="ARBA00023136"/>
    </source>
</evidence>
<comment type="cofactor">
    <cofactor evidence="15">
        <name>Mg(2+)</name>
        <dbReference type="ChEBI" id="CHEBI:18420"/>
    </cofactor>
    <text evidence="15">Binds 1 Mg(2+) ion per subunit.</text>
</comment>
<sequence>MKRMLINATQPEELRVALVDGQKLYDFDIEIPAREQKKANIYKGLITRVEPSLEAAFVNFGAERHGFLPFKEILPKYLGAGGEESVSRREIKDVLKEGQEVVVQVEKEERGTKGAALTTYISLAGSYLVLMPNNPKAGGISRRIEGDVRSDMKETLSQLHVPEDMGVIIRTAGGGKTVEELQWDLNYLLQLWEAIERSTREKPAPFLIFQESNVIIRALRDHLRGDIDEILVDNPSTFRLVHSFLQQVMPQFINKARLYQDNVPLFSRYQIESQIETAYAREVPLPSGGAIVIDHTEALTTIDINSARATKGGDIEETALNTNLEAADEIARQLRLRDLGGLFVIDFIDMMAARNQRAVENRLREAVRLDRARIQLGRISRFGLMEMSRQRLRPSLTETALLTCPRCKGQGTIRSVESLALSILRVLEEETMKKNTDRIIAQLPVESATYLLNEKRAAIQQIEVRHNVAITIIPNPHLETPNYDIQRIRSGGAGGEEEIRKSSYQLIAEKSPETPKPTRTPSAAAEAPAVREFIPTAPQPGGGDQRAQAQPGQPGGGLIKRFLNILTGQRIEDQPPSQEASQPSAGLPLPVPFVQTGKTAGAQAETGSPPTDDSDHSGSQRRRDHRDGSRRGGNRRKHPAQRDETTDRRHGGPTSDTEAIQASGAEEPPQTSTDQEERPKSEGGRGRRRDGRGQRRRASVQPIVEAPTEGIADETVVSEIPPAGADLSDPVPAADSGETPDQGDAVGHEPAEGDRVDAELRLRTPRSRRGGVRRRGRGRRDRRPAAPGEQGSEALEPVGIDWGDDTARGRGVEAEANPPGPAEIDDHRREPFSSPAERKETAESDEYRAPGLPPRAWQSPAADLAARDEHPDSPPPVERGAGSSD</sequence>
<evidence type="ECO:0000256" key="5">
    <source>
        <dbReference type="ARBA" id="ARBA00022552"/>
    </source>
</evidence>
<feature type="region of interest" description="Required for zinc-mediated homotetramerization and catalytic activity" evidence="15">
    <location>
        <begin position="404"/>
        <end position="407"/>
    </location>
</feature>
<dbReference type="InterPro" id="IPR003029">
    <property type="entry name" value="S1_domain"/>
</dbReference>
<dbReference type="InterPro" id="IPR004659">
    <property type="entry name" value="RNase_E/G"/>
</dbReference>
<evidence type="ECO:0000313" key="19">
    <source>
        <dbReference type="Proteomes" id="UP001158598"/>
    </source>
</evidence>
<keyword evidence="14 15" id="KW-0472">Membrane</keyword>
<dbReference type="EC" id="3.1.26.12" evidence="15"/>
<dbReference type="GO" id="GO:0000287">
    <property type="term" value="F:magnesium ion binding"/>
    <property type="evidence" value="ECO:0007669"/>
    <property type="project" value="UniProtKB-UniRule"/>
</dbReference>
<keyword evidence="3 15" id="KW-0963">Cytoplasm</keyword>
<keyword evidence="11 15" id="KW-0378">Hydrolase</keyword>
<dbReference type="InterPro" id="IPR048583">
    <property type="entry name" value="RNase_E_G_thioredoxin-like"/>
</dbReference>
<evidence type="ECO:0000256" key="4">
    <source>
        <dbReference type="ARBA" id="ARBA00022519"/>
    </source>
</evidence>
<feature type="region of interest" description="Disordered" evidence="16">
    <location>
        <begin position="572"/>
        <end position="885"/>
    </location>
</feature>
<dbReference type="Pfam" id="PF00575">
    <property type="entry name" value="S1"/>
    <property type="match status" value="1"/>
</dbReference>
<dbReference type="GO" id="GO:0008995">
    <property type="term" value="F:ribonuclease E activity"/>
    <property type="evidence" value="ECO:0007669"/>
    <property type="project" value="UniProtKB-EC"/>
</dbReference>
<dbReference type="PANTHER" id="PTHR30001:SF1">
    <property type="entry name" value="RIBONUCLEASE E_G-LIKE PROTEIN, CHLOROPLASTIC"/>
    <property type="match status" value="1"/>
</dbReference>
<dbReference type="Gene3D" id="3.40.1260.20">
    <property type="entry name" value="Ribonuclease E, catalytic domain"/>
    <property type="match status" value="1"/>
</dbReference>
<keyword evidence="2 15" id="KW-1003">Cell membrane</keyword>
<dbReference type="AlphaFoldDB" id="A0AA35XZT3"/>
<keyword evidence="9 15" id="KW-0699">rRNA-binding</keyword>
<comment type="subunit">
    <text evidence="15">Component of the RNA degradosome, which is a multiprotein complex involved in RNA processing and mRNA degradation. Within the RNA degradosome, RNase E assembles into a homotetramer formed by a dimer of dimers.</text>
</comment>
<protein>
    <recommendedName>
        <fullName evidence="15">Ribonuclease E</fullName>
        <shortName evidence="15">RNase E</shortName>
        <ecNumber evidence="15">3.1.26.12</ecNumber>
    </recommendedName>
</protein>
<evidence type="ECO:0000256" key="10">
    <source>
        <dbReference type="ARBA" id="ARBA00022759"/>
    </source>
</evidence>
<comment type="function">
    <text evidence="15">Endoribonuclease that plays a central role in RNA processing and decay. Required for the maturation of 5S and 16S rRNAs and the majority of tRNAs. Also involved in the degradation of most mRNAs.</text>
</comment>
<dbReference type="GO" id="GO:0000049">
    <property type="term" value="F:tRNA binding"/>
    <property type="evidence" value="ECO:0007669"/>
    <property type="project" value="UniProtKB-KW"/>
</dbReference>
<dbReference type="NCBIfam" id="TIGR00757">
    <property type="entry name" value="RNaseEG"/>
    <property type="match status" value="1"/>
</dbReference>
<feature type="compositionally biased region" description="Basic residues" evidence="16">
    <location>
        <begin position="763"/>
        <end position="782"/>
    </location>
</feature>
<feature type="compositionally biased region" description="Basic residues" evidence="16">
    <location>
        <begin position="686"/>
        <end position="698"/>
    </location>
</feature>
<dbReference type="InterPro" id="IPR019307">
    <property type="entry name" value="RNA-bd_AU-1/RNase_E/G"/>
</dbReference>
<feature type="region of interest" description="Disordered" evidence="16">
    <location>
        <begin position="509"/>
        <end position="559"/>
    </location>
</feature>
<keyword evidence="15" id="KW-0820">tRNA-binding</keyword>
<dbReference type="GO" id="GO:0005737">
    <property type="term" value="C:cytoplasm"/>
    <property type="evidence" value="ECO:0007669"/>
    <property type="project" value="UniProtKB-SubCell"/>
</dbReference>
<dbReference type="Proteomes" id="UP001158598">
    <property type="component" value="Chromosome"/>
</dbReference>
<dbReference type="GO" id="GO:0008270">
    <property type="term" value="F:zinc ion binding"/>
    <property type="evidence" value="ECO:0007669"/>
    <property type="project" value="UniProtKB-UniRule"/>
</dbReference>
<gene>
    <name evidence="15 18" type="primary">rne</name>
    <name evidence="18" type="ORF">MCNOR_3134</name>
</gene>
<dbReference type="HAMAP" id="MF_00970">
    <property type="entry name" value="RNase_E"/>
    <property type="match status" value="1"/>
</dbReference>
<dbReference type="InterPro" id="IPR028878">
    <property type="entry name" value="RNase_E"/>
</dbReference>
<evidence type="ECO:0000256" key="7">
    <source>
        <dbReference type="ARBA" id="ARBA00022722"/>
    </source>
</evidence>
<feature type="compositionally biased region" description="Basic and acidic residues" evidence="16">
    <location>
        <begin position="746"/>
        <end position="762"/>
    </location>
</feature>
<dbReference type="PANTHER" id="PTHR30001">
    <property type="entry name" value="RIBONUCLEASE"/>
    <property type="match status" value="1"/>
</dbReference>
<keyword evidence="5 15" id="KW-0698">rRNA processing</keyword>
<dbReference type="PROSITE" id="PS50126">
    <property type="entry name" value="S1"/>
    <property type="match status" value="1"/>
</dbReference>
<evidence type="ECO:0000256" key="13">
    <source>
        <dbReference type="ARBA" id="ARBA00022884"/>
    </source>
</evidence>
<comment type="similarity">
    <text evidence="1">Belongs to the RNase E/G family. RNase G subfamily.</text>
</comment>
<evidence type="ECO:0000256" key="15">
    <source>
        <dbReference type="HAMAP-Rule" id="MF_00970"/>
    </source>
</evidence>
<dbReference type="EMBL" id="OX458332">
    <property type="protein sequence ID" value="CAI8884541.1"/>
    <property type="molecule type" value="Genomic_DNA"/>
</dbReference>
<comment type="similarity">
    <text evidence="15">Belongs to the RNase E/G family. RNase E subfamily.</text>
</comment>
<keyword evidence="15" id="KW-0862">Zinc</keyword>
<dbReference type="Pfam" id="PF10150">
    <property type="entry name" value="RNase_E_G"/>
    <property type="match status" value="1"/>
</dbReference>
<dbReference type="GO" id="GO:0006364">
    <property type="term" value="P:rRNA processing"/>
    <property type="evidence" value="ECO:0007669"/>
    <property type="project" value="UniProtKB-UniRule"/>
</dbReference>
<feature type="compositionally biased region" description="Basic and acidic residues" evidence="16">
    <location>
        <begin position="675"/>
        <end position="685"/>
    </location>
</feature>
<dbReference type="GO" id="GO:0019843">
    <property type="term" value="F:rRNA binding"/>
    <property type="evidence" value="ECO:0007669"/>
    <property type="project" value="UniProtKB-KW"/>
</dbReference>
<comment type="cofactor">
    <cofactor evidence="15">
        <name>Zn(2+)</name>
        <dbReference type="ChEBI" id="CHEBI:29105"/>
    </cofactor>
    <text evidence="15">Binds 2 Zn(2+) ions per homotetramer.</text>
</comment>
<dbReference type="GO" id="GO:0008033">
    <property type="term" value="P:tRNA processing"/>
    <property type="evidence" value="ECO:0007669"/>
    <property type="project" value="UniProtKB-UniRule"/>
</dbReference>
<evidence type="ECO:0000259" key="17">
    <source>
        <dbReference type="PROSITE" id="PS50126"/>
    </source>
</evidence>
<organism evidence="18 19">
    <name type="scientific">Methylococcus capsulatus</name>
    <dbReference type="NCBI Taxonomy" id="414"/>
    <lineage>
        <taxon>Bacteria</taxon>
        <taxon>Pseudomonadati</taxon>
        <taxon>Pseudomonadota</taxon>
        <taxon>Gammaproteobacteria</taxon>
        <taxon>Methylococcales</taxon>
        <taxon>Methylococcaceae</taxon>
        <taxon>Methylococcus</taxon>
    </lineage>
</organism>
<dbReference type="Gene3D" id="2.40.50.140">
    <property type="entry name" value="Nucleic acid-binding proteins"/>
    <property type="match status" value="1"/>
</dbReference>
<keyword evidence="10 15" id="KW-0255">Endonuclease</keyword>
<feature type="compositionally biased region" description="Basic and acidic residues" evidence="16">
    <location>
        <begin position="640"/>
        <end position="650"/>
    </location>
</feature>
<feature type="compositionally biased region" description="Polar residues" evidence="16">
    <location>
        <begin position="575"/>
        <end position="584"/>
    </location>
</feature>
<evidence type="ECO:0000256" key="3">
    <source>
        <dbReference type="ARBA" id="ARBA00022490"/>
    </source>
</evidence>
<feature type="binding site" evidence="15">
    <location>
        <position position="407"/>
    </location>
    <ligand>
        <name>Zn(2+)</name>
        <dbReference type="ChEBI" id="CHEBI:29105"/>
        <note>ligand shared between dimeric partners</note>
    </ligand>
</feature>
<evidence type="ECO:0000256" key="6">
    <source>
        <dbReference type="ARBA" id="ARBA00022694"/>
    </source>
</evidence>
<evidence type="ECO:0000313" key="18">
    <source>
        <dbReference type="EMBL" id="CAI8884541.1"/>
    </source>
</evidence>
<name>A0AA35XZT3_METCP</name>
<reference evidence="18" key="1">
    <citation type="submission" date="2023-03" db="EMBL/GenBank/DDBJ databases">
        <authorList>
            <person name="Pearce D."/>
        </authorList>
    </citation>
    <scope>NUCLEOTIDE SEQUENCE</scope>
    <source>
        <strain evidence="18">Mc</strain>
    </source>
</reference>
<feature type="binding site" evidence="15">
    <location>
        <position position="404"/>
    </location>
    <ligand>
        <name>Zn(2+)</name>
        <dbReference type="ChEBI" id="CHEBI:29105"/>
        <note>ligand shared between dimeric partners</note>
    </ligand>
</feature>
<evidence type="ECO:0000256" key="12">
    <source>
        <dbReference type="ARBA" id="ARBA00022842"/>
    </source>
</evidence>
<keyword evidence="7 15" id="KW-0540">Nuclease</keyword>
<dbReference type="CDD" id="cd04453">
    <property type="entry name" value="S1_RNase_E"/>
    <property type="match status" value="1"/>
</dbReference>
<dbReference type="SUPFAM" id="SSF50249">
    <property type="entry name" value="Nucleic acid-binding proteins"/>
    <property type="match status" value="1"/>
</dbReference>
<feature type="compositionally biased region" description="Basic and acidic residues" evidence="16">
    <location>
        <begin position="824"/>
        <end position="848"/>
    </location>
</feature>
<dbReference type="GO" id="GO:0006402">
    <property type="term" value="P:mRNA catabolic process"/>
    <property type="evidence" value="ECO:0007669"/>
    <property type="project" value="UniProtKB-UniRule"/>
</dbReference>
<dbReference type="SMART" id="SM00316">
    <property type="entry name" value="S1"/>
    <property type="match status" value="1"/>
</dbReference>
<evidence type="ECO:0000256" key="11">
    <source>
        <dbReference type="ARBA" id="ARBA00022801"/>
    </source>
</evidence>
<evidence type="ECO:0000256" key="9">
    <source>
        <dbReference type="ARBA" id="ARBA00022730"/>
    </source>
</evidence>
<comment type="catalytic activity">
    <reaction evidence="15">
        <text>Endonucleolytic cleavage of single-stranded RNA in A- and U-rich regions.</text>
        <dbReference type="EC" id="3.1.26.12"/>
    </reaction>
</comment>
<keyword evidence="13 15" id="KW-0694">RNA-binding</keyword>
<evidence type="ECO:0000256" key="16">
    <source>
        <dbReference type="SAM" id="MobiDB-lite"/>
    </source>
</evidence>
<proteinExistence type="inferred from homology"/>
<feature type="domain" description="S1 motif" evidence="17">
    <location>
        <begin position="39"/>
        <end position="120"/>
    </location>
</feature>
<dbReference type="Pfam" id="PF20833">
    <property type="entry name" value="RNase_E_G_Thio"/>
    <property type="match status" value="1"/>
</dbReference>
<feature type="binding site" evidence="15">
    <location>
        <position position="346"/>
    </location>
    <ligand>
        <name>Mg(2+)</name>
        <dbReference type="ChEBI" id="CHEBI:18420"/>
        <note>catalytic</note>
    </ligand>
</feature>